<evidence type="ECO:0000256" key="1">
    <source>
        <dbReference type="SAM" id="MobiDB-lite"/>
    </source>
</evidence>
<evidence type="ECO:0000313" key="4">
    <source>
        <dbReference type="Proteomes" id="UP000037084"/>
    </source>
</evidence>
<dbReference type="RefSeq" id="WP_030384251.1">
    <property type="nucleotide sequence ID" value="NZ_LGUV01000199.1"/>
</dbReference>
<proteinExistence type="predicted"/>
<feature type="region of interest" description="Disordered" evidence="1">
    <location>
        <begin position="52"/>
        <end position="73"/>
    </location>
</feature>
<dbReference type="AlphaFoldDB" id="A0A0L8MMN6"/>
<name>A0A0L8MMN6_STRVG</name>
<reference evidence="4" key="1">
    <citation type="submission" date="2015-07" db="EMBL/GenBank/DDBJ databases">
        <authorList>
            <consortium name="Consortium for Microbial Forensics and Genomics (microFORGE)"/>
            <person name="Knight B.M."/>
            <person name="Roberts D.P."/>
            <person name="Lin D."/>
            <person name="Hari K."/>
            <person name="Fletcher J."/>
            <person name="Melcher U."/>
            <person name="Blagden T."/>
            <person name="Winegar R.A."/>
        </authorList>
    </citation>
    <scope>NUCLEOTIDE SEQUENCE [LARGE SCALE GENOMIC DNA]</scope>
    <source>
        <strain evidence="4">NRRL B-1447</strain>
    </source>
</reference>
<dbReference type="OrthoDB" id="4247080at2"/>
<evidence type="ECO:0000256" key="2">
    <source>
        <dbReference type="SAM" id="SignalP"/>
    </source>
</evidence>
<sequence>MRSTRTAKTANTKTAAACLVVLAGVFVGTGGTSAVLTDTRVTTQADDMPWGIVQPVVPPQPGTPGTNGDMPWG</sequence>
<comment type="caution">
    <text evidence="3">The sequence shown here is derived from an EMBL/GenBank/DDBJ whole genome shotgun (WGS) entry which is preliminary data.</text>
</comment>
<protein>
    <submittedName>
        <fullName evidence="3">Uncharacterized protein</fullName>
    </submittedName>
</protein>
<accession>A0A0L8MMN6</accession>
<feature type="signal peptide" evidence="2">
    <location>
        <begin position="1"/>
        <end position="34"/>
    </location>
</feature>
<evidence type="ECO:0000313" key="3">
    <source>
        <dbReference type="EMBL" id="KOG51659.1"/>
    </source>
</evidence>
<organism evidence="3 4">
    <name type="scientific">Streptomyces virginiae</name>
    <name type="common">Streptomyces cinnamonensis</name>
    <dbReference type="NCBI Taxonomy" id="1961"/>
    <lineage>
        <taxon>Bacteria</taxon>
        <taxon>Bacillati</taxon>
        <taxon>Actinomycetota</taxon>
        <taxon>Actinomycetes</taxon>
        <taxon>Kitasatosporales</taxon>
        <taxon>Streptomycetaceae</taxon>
        <taxon>Streptomyces</taxon>
    </lineage>
</organism>
<dbReference type="Proteomes" id="UP000037084">
    <property type="component" value="Unassembled WGS sequence"/>
</dbReference>
<feature type="chain" id="PRO_5005587353" evidence="2">
    <location>
        <begin position="35"/>
        <end position="73"/>
    </location>
</feature>
<gene>
    <name evidence="3" type="ORF">ADK75_16885</name>
</gene>
<dbReference type="PATRIC" id="fig|1961.12.peg.3849"/>
<keyword evidence="2" id="KW-0732">Signal</keyword>
<dbReference type="EMBL" id="LGUV01000199">
    <property type="protein sequence ID" value="KOG51659.1"/>
    <property type="molecule type" value="Genomic_DNA"/>
</dbReference>